<keyword evidence="3" id="KW-0963">Cytoplasm</keyword>
<keyword evidence="5" id="KW-1185">Reference proteome</keyword>
<evidence type="ECO:0000256" key="2">
    <source>
        <dbReference type="ARBA" id="ARBA00023186"/>
    </source>
</evidence>
<dbReference type="Proteomes" id="UP000738517">
    <property type="component" value="Unassembled WGS sequence"/>
</dbReference>
<evidence type="ECO:0000313" key="5">
    <source>
        <dbReference type="Proteomes" id="UP000738517"/>
    </source>
</evidence>
<sequence length="227" mass="25647">MPNSRHELSDFRLYQLMSPSLPIGAFTYSQGLEWAIEKGWVTDQASLQHWLTDVLHHSLVTLELPILSRLYKAYEQHDLSIVNHWNQWLYANRETKELRLEEQQRGKATIRLLAQLNESFSPQDLSYAEANQLAGFALAANHWGINSAALNAGYLWSWLENATMAGVKLIPLGQSAGQQILLSMSQLLPDALAASQRVQDHEIGSFTAAQAIASSQHETQYTRLYRS</sequence>
<dbReference type="InterPro" id="IPR038277">
    <property type="entry name" value="UreF_sf"/>
</dbReference>
<gene>
    <name evidence="3" type="primary">ureF</name>
    <name evidence="4" type="ORF">EIZ48_17175</name>
</gene>
<evidence type="ECO:0000256" key="3">
    <source>
        <dbReference type="HAMAP-Rule" id="MF_01385"/>
    </source>
</evidence>
<accession>A0ABW9YKB3</accession>
<keyword evidence="2 3" id="KW-0143">Chaperone</keyword>
<comment type="similarity">
    <text evidence="3">Belongs to the UreF family.</text>
</comment>
<dbReference type="HAMAP" id="MF_01385">
    <property type="entry name" value="UreF"/>
    <property type="match status" value="1"/>
</dbReference>
<dbReference type="PANTHER" id="PTHR33620:SF1">
    <property type="entry name" value="UREASE ACCESSORY PROTEIN F"/>
    <property type="match status" value="1"/>
</dbReference>
<dbReference type="InterPro" id="IPR002639">
    <property type="entry name" value="UreF"/>
</dbReference>
<dbReference type="PIRSF" id="PIRSF009467">
    <property type="entry name" value="Ureas_acces_UreF"/>
    <property type="match status" value="1"/>
</dbReference>
<comment type="function">
    <text evidence="3">Required for maturation of urease via the functional incorporation of the urease nickel metallocenter.</text>
</comment>
<protein>
    <recommendedName>
        <fullName evidence="3">Urease accessory protein UreF</fullName>
    </recommendedName>
</protein>
<comment type="subcellular location">
    <subcellularLocation>
        <location evidence="3">Cytoplasm</location>
    </subcellularLocation>
</comment>
<dbReference type="EMBL" id="RSEJ01000018">
    <property type="protein sequence ID" value="NBI54277.1"/>
    <property type="molecule type" value="Genomic_DNA"/>
</dbReference>
<dbReference type="Pfam" id="PF01730">
    <property type="entry name" value="UreF"/>
    <property type="match status" value="1"/>
</dbReference>
<evidence type="ECO:0000256" key="1">
    <source>
        <dbReference type="ARBA" id="ARBA00022988"/>
    </source>
</evidence>
<comment type="subunit">
    <text evidence="3">UreD, UreF and UreG form a complex that acts as a GTP-hydrolysis-dependent molecular chaperone, activating the urease apoprotein by helping to assemble the nickel containing metallocenter of UreC. The UreE protein probably delivers the nickel.</text>
</comment>
<dbReference type="PANTHER" id="PTHR33620">
    <property type="entry name" value="UREASE ACCESSORY PROTEIN F"/>
    <property type="match status" value="1"/>
</dbReference>
<name>A0ABW9YKB3_9GAMM</name>
<evidence type="ECO:0000313" key="4">
    <source>
        <dbReference type="EMBL" id="NBI54277.1"/>
    </source>
</evidence>
<organism evidence="4 5">
    <name type="scientific">Photobacterium alginatilyticum</name>
    <dbReference type="NCBI Taxonomy" id="1775171"/>
    <lineage>
        <taxon>Bacteria</taxon>
        <taxon>Pseudomonadati</taxon>
        <taxon>Pseudomonadota</taxon>
        <taxon>Gammaproteobacteria</taxon>
        <taxon>Vibrionales</taxon>
        <taxon>Vibrionaceae</taxon>
        <taxon>Photobacterium</taxon>
    </lineage>
</organism>
<comment type="caution">
    <text evidence="4">The sequence shown here is derived from an EMBL/GenBank/DDBJ whole genome shotgun (WGS) entry which is preliminary data.</text>
</comment>
<dbReference type="Gene3D" id="1.10.4190.10">
    <property type="entry name" value="Urease accessory protein UreF"/>
    <property type="match status" value="1"/>
</dbReference>
<keyword evidence="1 3" id="KW-0996">Nickel insertion</keyword>
<reference evidence="4 5" key="1">
    <citation type="journal article" date="2017" name="Int. J. Syst. Evol. Microbiol.">
        <title>Photobacterium alginatilyticum sp. nov., a marine bacterium isolated from bottom seawater.</title>
        <authorList>
            <person name="Wang X."/>
            <person name="Wang Y."/>
            <person name="Yang X."/>
            <person name="Sun H."/>
            <person name="Li B."/>
            <person name="Zhang X.H."/>
        </authorList>
    </citation>
    <scope>NUCLEOTIDE SEQUENCE [LARGE SCALE GENOMIC DNA]</scope>
    <source>
        <strain evidence="4 5">P03D4</strain>
    </source>
</reference>
<dbReference type="RefSeq" id="WP_160653967.1">
    <property type="nucleotide sequence ID" value="NZ_RSEJ01000018.1"/>
</dbReference>
<proteinExistence type="inferred from homology"/>